<gene>
    <name evidence="1" type="ordered locus">Rahaq2_0793</name>
</gene>
<sequence length="33" mass="3752">MVGFPVTYLSVFSVVNFIQHALTINDKLPRVFV</sequence>
<accession>H2IW37</accession>
<dbReference type="EMBL" id="CP003244">
    <property type="protein sequence ID" value="AEX50706.1"/>
    <property type="molecule type" value="Genomic_DNA"/>
</dbReference>
<keyword evidence="2" id="KW-1185">Reference proteome</keyword>
<name>H2IW37_RAHAC</name>
<organism evidence="1 2">
    <name type="scientific">Rahnella aquatilis (strain ATCC 33071 / DSM 4594 / JCM 1683 / NBRC 105701 / NCIMB 13365 / CIP 78.65)</name>
    <dbReference type="NCBI Taxonomy" id="745277"/>
    <lineage>
        <taxon>Bacteria</taxon>
        <taxon>Pseudomonadati</taxon>
        <taxon>Pseudomonadota</taxon>
        <taxon>Gammaproteobacteria</taxon>
        <taxon>Enterobacterales</taxon>
        <taxon>Yersiniaceae</taxon>
        <taxon>Rahnella</taxon>
    </lineage>
</organism>
<evidence type="ECO:0000313" key="2">
    <source>
        <dbReference type="Proteomes" id="UP000009010"/>
    </source>
</evidence>
<proteinExistence type="predicted"/>
<dbReference type="AlphaFoldDB" id="H2IW37"/>
<dbReference type="HOGENOM" id="CLU_3383429_0_0_6"/>
<reference evidence="1 2" key="1">
    <citation type="journal article" date="2012" name="J. Bacteriol.">
        <title>Complete Genome Sequence of Rahnella aquatilis CIP 78.65.</title>
        <authorList>
            <person name="Martinez R.J."/>
            <person name="Bruce D."/>
            <person name="Detter C."/>
            <person name="Goodwin L.A."/>
            <person name="Han J."/>
            <person name="Han C.S."/>
            <person name="Held B."/>
            <person name="Land M.L."/>
            <person name="Mikhailova N."/>
            <person name="Nolan M."/>
            <person name="Pennacchio L."/>
            <person name="Pitluck S."/>
            <person name="Tapia R."/>
            <person name="Woyke T."/>
            <person name="Sobecky P.A."/>
        </authorList>
    </citation>
    <scope>NUCLEOTIDE SEQUENCE [LARGE SCALE GENOMIC DNA]</scope>
    <source>
        <strain evidence="2">ATCC 33071 / DSM 4594 / JCM 1683 / NBRC 105701 / NCIMB 13365 / CIP 78.65</strain>
    </source>
</reference>
<evidence type="ECO:0000313" key="1">
    <source>
        <dbReference type="EMBL" id="AEX50706.1"/>
    </source>
</evidence>
<protein>
    <submittedName>
        <fullName evidence="1">Uncharacterized protein</fullName>
    </submittedName>
</protein>
<dbReference type="KEGG" id="raq:Rahaq2_0793"/>
<reference evidence="2" key="2">
    <citation type="submission" date="2012-01" db="EMBL/GenBank/DDBJ databases">
        <title>Complete sequence of chromosome of Rahnella aquatilis CIP 78.65.</title>
        <authorList>
            <person name="Lucas S."/>
            <person name="Han J."/>
            <person name="Lapidus A."/>
            <person name="Cheng J.-F."/>
            <person name="Goodwin L."/>
            <person name="Pitluck S."/>
            <person name="Peters L."/>
            <person name="Ovchinnikova G."/>
            <person name="Held B."/>
            <person name="Detter J.C."/>
            <person name="Han C."/>
            <person name="Tapia R."/>
            <person name="Land M."/>
            <person name="Hauser L."/>
            <person name="Kyrpides N."/>
            <person name="Ivanova N."/>
            <person name="Pagani I."/>
            <person name="Sobecky P."/>
            <person name="Martinez R."/>
            <person name="Woyke T."/>
        </authorList>
    </citation>
    <scope>NUCLEOTIDE SEQUENCE [LARGE SCALE GENOMIC DNA]</scope>
    <source>
        <strain evidence="2">ATCC 33071 / DSM 4594 / JCM 1683 / NBRC 105701 / NCIMB 13365 / CIP 78.65</strain>
    </source>
</reference>
<dbReference type="Proteomes" id="UP000009010">
    <property type="component" value="Chromosome"/>
</dbReference>
<dbReference type="STRING" id="745277.Rahaq2_0793"/>